<dbReference type="InterPro" id="IPR006140">
    <property type="entry name" value="D-isomer_DH_NAD-bd"/>
</dbReference>
<organism evidence="4 5">
    <name type="scientific">Leucobacter chromiiresistens</name>
    <dbReference type="NCBI Taxonomy" id="1079994"/>
    <lineage>
        <taxon>Bacteria</taxon>
        <taxon>Bacillati</taxon>
        <taxon>Actinomycetota</taxon>
        <taxon>Actinomycetes</taxon>
        <taxon>Micrococcales</taxon>
        <taxon>Microbacteriaceae</taxon>
        <taxon>Leucobacter</taxon>
    </lineage>
</organism>
<dbReference type="CDD" id="cd12166">
    <property type="entry name" value="2-Hacid_dh_7"/>
    <property type="match status" value="1"/>
</dbReference>
<dbReference type="GO" id="GO:0016618">
    <property type="term" value="F:hydroxypyruvate reductase [NAD(P)H] activity"/>
    <property type="evidence" value="ECO:0007669"/>
    <property type="project" value="TreeGrafter"/>
</dbReference>
<dbReference type="GO" id="GO:0005829">
    <property type="term" value="C:cytosol"/>
    <property type="evidence" value="ECO:0007669"/>
    <property type="project" value="TreeGrafter"/>
</dbReference>
<dbReference type="Pfam" id="PF02826">
    <property type="entry name" value="2-Hacid_dh_C"/>
    <property type="match status" value="1"/>
</dbReference>
<dbReference type="PROSITE" id="PS00671">
    <property type="entry name" value="D_2_HYDROXYACID_DH_3"/>
    <property type="match status" value="1"/>
</dbReference>
<dbReference type="Gene3D" id="3.40.50.720">
    <property type="entry name" value="NAD(P)-binding Rossmann-like Domain"/>
    <property type="match status" value="2"/>
</dbReference>
<accession>A0A147EP92</accession>
<dbReference type="Proteomes" id="UP000070810">
    <property type="component" value="Unassembled WGS sequence"/>
</dbReference>
<dbReference type="GO" id="GO:0030267">
    <property type="term" value="F:glyoxylate reductase (NADPH) activity"/>
    <property type="evidence" value="ECO:0007669"/>
    <property type="project" value="TreeGrafter"/>
</dbReference>
<evidence type="ECO:0000259" key="3">
    <source>
        <dbReference type="Pfam" id="PF02826"/>
    </source>
</evidence>
<dbReference type="InterPro" id="IPR036291">
    <property type="entry name" value="NAD(P)-bd_dom_sf"/>
</dbReference>
<evidence type="ECO:0000256" key="1">
    <source>
        <dbReference type="ARBA" id="ARBA00023002"/>
    </source>
</evidence>
<dbReference type="AlphaFoldDB" id="A0A147EP92"/>
<evidence type="ECO:0000313" key="4">
    <source>
        <dbReference type="EMBL" id="KTR86365.1"/>
    </source>
</evidence>
<evidence type="ECO:0000256" key="2">
    <source>
        <dbReference type="ARBA" id="ARBA00023027"/>
    </source>
</evidence>
<feature type="domain" description="D-isomer specific 2-hydroxyacid dehydrogenase NAD-binding" evidence="3">
    <location>
        <begin position="101"/>
        <end position="277"/>
    </location>
</feature>
<evidence type="ECO:0000313" key="5">
    <source>
        <dbReference type="Proteomes" id="UP000070810"/>
    </source>
</evidence>
<keyword evidence="5" id="KW-1185">Reference proteome</keyword>
<dbReference type="PATRIC" id="fig|1079994.3.peg.1091"/>
<gene>
    <name evidence="4" type="ORF">NS354_05030</name>
</gene>
<sequence length="321" mass="34267">MSDLLVSLPSDPGLRDAVGDVDGVEFVEWDLDAPAPRERLDIVVPPYWGGARPLAQLAGVDARLVQWQSIGYNGVTKHLPEGLPLANAATVHEGSTAELAMGLALAAQRGIPQFVRDAEEERWQLRSLPSLADRRVLLVGYGGVSQAIEARLAGFEVEITRLARTARREENLAGQTVEVRGFESLHESLAEAEIVMLAVPLTDGTRGLIDGAALAAMPDGALLVNVARGPVVDTDALVAELQSGRLRAALDVTDPEPLPAGHPLWAAPNVLITPHVGGDSSAMLPRMSALIRRQIAHLQRGEVPENLVLGDWEKRPGSPTL</sequence>
<dbReference type="PANTHER" id="PTHR10996:SF178">
    <property type="entry name" value="2-HYDROXYACID DEHYDROGENASE YGL185C-RELATED"/>
    <property type="match status" value="1"/>
</dbReference>
<dbReference type="GO" id="GO:0051287">
    <property type="term" value="F:NAD binding"/>
    <property type="evidence" value="ECO:0007669"/>
    <property type="project" value="InterPro"/>
</dbReference>
<dbReference type="EMBL" id="LDRK01000023">
    <property type="protein sequence ID" value="KTR86365.1"/>
    <property type="molecule type" value="Genomic_DNA"/>
</dbReference>
<proteinExistence type="predicted"/>
<dbReference type="OrthoDB" id="4324715at2"/>
<keyword evidence="1" id="KW-0560">Oxidoreductase</keyword>
<comment type="caution">
    <text evidence="4">The sequence shown here is derived from an EMBL/GenBank/DDBJ whole genome shotgun (WGS) entry which is preliminary data.</text>
</comment>
<protein>
    <submittedName>
        <fullName evidence="4">Hydroxyacid dehydrogenase</fullName>
    </submittedName>
</protein>
<dbReference type="SUPFAM" id="SSF51735">
    <property type="entry name" value="NAD(P)-binding Rossmann-fold domains"/>
    <property type="match status" value="1"/>
</dbReference>
<dbReference type="InterPro" id="IPR050223">
    <property type="entry name" value="D-isomer_2-hydroxyacid_DH"/>
</dbReference>
<reference evidence="4 5" key="1">
    <citation type="journal article" date="2016" name="Front. Microbiol.">
        <title>Genomic Resource of Rice Seed Associated Bacteria.</title>
        <authorList>
            <person name="Midha S."/>
            <person name="Bansal K."/>
            <person name="Sharma S."/>
            <person name="Kumar N."/>
            <person name="Patil P.P."/>
            <person name="Chaudhry V."/>
            <person name="Patil P.B."/>
        </authorList>
    </citation>
    <scope>NUCLEOTIDE SEQUENCE [LARGE SCALE GENOMIC DNA]</scope>
    <source>
        <strain evidence="4 5">NS354</strain>
    </source>
</reference>
<name>A0A147EP92_9MICO</name>
<dbReference type="InterPro" id="IPR029753">
    <property type="entry name" value="D-isomer_DH_CS"/>
</dbReference>
<keyword evidence="2" id="KW-0520">NAD</keyword>
<dbReference type="PANTHER" id="PTHR10996">
    <property type="entry name" value="2-HYDROXYACID DEHYDROGENASE-RELATED"/>
    <property type="match status" value="1"/>
</dbReference>
<dbReference type="RefSeq" id="WP_058593498.1">
    <property type="nucleotide sequence ID" value="NZ_LDRK01000023.1"/>
</dbReference>